<proteinExistence type="predicted"/>
<evidence type="ECO:0000256" key="1">
    <source>
        <dbReference type="SAM" id="MobiDB-lite"/>
    </source>
</evidence>
<protein>
    <recommendedName>
        <fullName evidence="4">Secreted protein</fullName>
    </recommendedName>
</protein>
<evidence type="ECO:0000313" key="3">
    <source>
        <dbReference type="Proteomes" id="UP001652394"/>
    </source>
</evidence>
<dbReference type="Proteomes" id="UP001652394">
    <property type="component" value="Unassembled WGS sequence"/>
</dbReference>
<dbReference type="EMBL" id="JAOQJX010000019">
    <property type="protein sequence ID" value="MCU6748269.1"/>
    <property type="molecule type" value="Genomic_DNA"/>
</dbReference>
<reference evidence="2 3" key="1">
    <citation type="journal article" date="2021" name="ISME Commun">
        <title>Automated analysis of genomic sequences facilitates high-throughput and comprehensive description of bacteria.</title>
        <authorList>
            <person name="Hitch T.C.A."/>
        </authorList>
    </citation>
    <scope>NUCLEOTIDE SEQUENCE [LARGE SCALE GENOMIC DNA]</scope>
    <source>
        <strain evidence="2 3">H2_18</strain>
    </source>
</reference>
<sequence length="88" mass="9996">MKKFFKWFLILAAAGTAIGLIISYFCKGSCLQENACTEDAPDLTEDEDLDVDLKPVSDREYVSLQKNDKEDTEKELTKKESDVQKESK</sequence>
<organism evidence="2 3">
    <name type="scientific">Faecalicatena acetigenes</name>
    <dbReference type="NCBI Taxonomy" id="2981790"/>
    <lineage>
        <taxon>Bacteria</taxon>
        <taxon>Bacillati</taxon>
        <taxon>Bacillota</taxon>
        <taxon>Clostridia</taxon>
        <taxon>Lachnospirales</taxon>
        <taxon>Lachnospiraceae</taxon>
        <taxon>Faecalicatena</taxon>
    </lineage>
</organism>
<dbReference type="RefSeq" id="WP_059069908.1">
    <property type="nucleotide sequence ID" value="NZ_JAOQJX010000019.1"/>
</dbReference>
<accession>A0ABT2TF20</accession>
<feature type="region of interest" description="Disordered" evidence="1">
    <location>
        <begin position="62"/>
        <end position="88"/>
    </location>
</feature>
<evidence type="ECO:0000313" key="2">
    <source>
        <dbReference type="EMBL" id="MCU6748269.1"/>
    </source>
</evidence>
<keyword evidence="3" id="KW-1185">Reference proteome</keyword>
<comment type="caution">
    <text evidence="2">The sequence shown here is derived from an EMBL/GenBank/DDBJ whole genome shotgun (WGS) entry which is preliminary data.</text>
</comment>
<evidence type="ECO:0008006" key="4">
    <source>
        <dbReference type="Google" id="ProtNLM"/>
    </source>
</evidence>
<name>A0ABT2TF20_9FIRM</name>
<gene>
    <name evidence="2" type="ORF">OCV51_11485</name>
</gene>